<dbReference type="Gene3D" id="3.10.450.40">
    <property type="match status" value="2"/>
</dbReference>
<reference evidence="13 14" key="1">
    <citation type="submission" date="2019-09" db="EMBL/GenBank/DDBJ databases">
        <title>Bird 10,000 Genomes (B10K) Project - Family phase.</title>
        <authorList>
            <person name="Zhang G."/>
        </authorList>
    </citation>
    <scope>NUCLEOTIDE SEQUENCE [LARGE SCALE GENOMIC DNA]</scope>
    <source>
        <strain evidence="13">OUT-0049</strain>
        <tissue evidence="13">Muscle</tissue>
    </source>
</reference>
<evidence type="ECO:0000256" key="4">
    <source>
        <dbReference type="ARBA" id="ARBA00023002"/>
    </source>
</evidence>
<dbReference type="PROSITE" id="PS01165">
    <property type="entry name" value="COPPER_AMINE_OXID_2"/>
    <property type="match status" value="1"/>
</dbReference>
<feature type="domain" description="Copper amine oxidase catalytic" evidence="10">
    <location>
        <begin position="292"/>
        <end position="529"/>
    </location>
</feature>
<comment type="PTM">
    <text evidence="7 8">Topaquinone (TPQ) is generated by copper-dependent autoxidation of a specific tyrosyl residue.</text>
</comment>
<dbReference type="GO" id="GO:0008131">
    <property type="term" value="F:primary methylamine oxidase activity"/>
    <property type="evidence" value="ECO:0007669"/>
    <property type="project" value="InterPro"/>
</dbReference>
<dbReference type="InterPro" id="IPR015800">
    <property type="entry name" value="Cu_amine_oxidase_N2"/>
</dbReference>
<dbReference type="GO" id="GO:0048038">
    <property type="term" value="F:quinone binding"/>
    <property type="evidence" value="ECO:0007669"/>
    <property type="project" value="InterPro"/>
</dbReference>
<dbReference type="Pfam" id="PF02728">
    <property type="entry name" value="Cu_amine_oxidN3"/>
    <property type="match status" value="1"/>
</dbReference>
<dbReference type="GO" id="GO:0052597">
    <property type="term" value="F:diamine oxidase activity"/>
    <property type="evidence" value="ECO:0007669"/>
    <property type="project" value="TreeGrafter"/>
</dbReference>
<dbReference type="InterPro" id="IPR036460">
    <property type="entry name" value="Cu_amine_oxidase_C_sf"/>
</dbReference>
<feature type="domain" description="Copper amine oxidase catalytic" evidence="10">
    <location>
        <begin position="564"/>
        <end position="652"/>
    </location>
</feature>
<evidence type="ECO:0000313" key="13">
    <source>
        <dbReference type="EMBL" id="NXV65686.1"/>
    </source>
</evidence>
<dbReference type="SUPFAM" id="SSF54416">
    <property type="entry name" value="Amine oxidase N-terminal region"/>
    <property type="match status" value="2"/>
</dbReference>
<dbReference type="PANTHER" id="PTHR10638:SF3">
    <property type="entry name" value="AMILORIDE-SENSITIVE AMINE OXIDASE [COPPER-CONTAINING]"/>
    <property type="match status" value="1"/>
</dbReference>
<dbReference type="GO" id="GO:0005886">
    <property type="term" value="C:plasma membrane"/>
    <property type="evidence" value="ECO:0007669"/>
    <property type="project" value="TreeGrafter"/>
</dbReference>
<dbReference type="InterPro" id="IPR049948">
    <property type="entry name" value="Cu_Am_ox_TPQ-bd"/>
</dbReference>
<organism evidence="13 14">
    <name type="scientific">Molothrus ater</name>
    <name type="common">Brown-headed cowbird</name>
    <dbReference type="NCBI Taxonomy" id="84834"/>
    <lineage>
        <taxon>Eukaryota</taxon>
        <taxon>Metazoa</taxon>
        <taxon>Chordata</taxon>
        <taxon>Craniata</taxon>
        <taxon>Vertebrata</taxon>
        <taxon>Euteleostomi</taxon>
        <taxon>Archelosauria</taxon>
        <taxon>Archosauria</taxon>
        <taxon>Dinosauria</taxon>
        <taxon>Saurischia</taxon>
        <taxon>Theropoda</taxon>
        <taxon>Coelurosauria</taxon>
        <taxon>Aves</taxon>
        <taxon>Neognathae</taxon>
        <taxon>Neoaves</taxon>
        <taxon>Telluraves</taxon>
        <taxon>Australaves</taxon>
        <taxon>Passeriformes</taxon>
        <taxon>Passeroidea</taxon>
        <taxon>Icteridae</taxon>
        <taxon>Molothrus</taxon>
    </lineage>
</organism>
<feature type="domain" description="Copper amine oxidase N3-terminal" evidence="12">
    <location>
        <begin position="140"/>
        <end position="239"/>
    </location>
</feature>
<protein>
    <recommendedName>
        <fullName evidence="8">Amine oxidase</fullName>
        <ecNumber evidence="8">1.4.3.-</ecNumber>
    </recommendedName>
</protein>
<evidence type="ECO:0000256" key="1">
    <source>
        <dbReference type="ARBA" id="ARBA00007983"/>
    </source>
</evidence>
<keyword evidence="4 8" id="KW-0560">Oxidoreductase</keyword>
<gene>
    <name evidence="13" type="primary">Aoc1</name>
    <name evidence="13" type="ORF">MOLATE_R08492</name>
</gene>
<dbReference type="EC" id="1.4.3.-" evidence="8"/>
<dbReference type="Pfam" id="PF01179">
    <property type="entry name" value="Cu_amine_oxid"/>
    <property type="match status" value="2"/>
</dbReference>
<evidence type="ECO:0000256" key="2">
    <source>
        <dbReference type="ARBA" id="ARBA00022723"/>
    </source>
</evidence>
<evidence type="ECO:0000256" key="8">
    <source>
        <dbReference type="RuleBase" id="RU000672"/>
    </source>
</evidence>
<dbReference type="InterPro" id="IPR049947">
    <property type="entry name" value="Cu_Am_Ox_Cu-bd"/>
</dbReference>
<dbReference type="PRINTS" id="PR00766">
    <property type="entry name" value="CUDAOXIDASE"/>
</dbReference>
<evidence type="ECO:0000256" key="3">
    <source>
        <dbReference type="ARBA" id="ARBA00022772"/>
    </source>
</evidence>
<dbReference type="FunFam" id="3.10.450.40:FF:000007">
    <property type="entry name" value="Amine oxidase"/>
    <property type="match status" value="1"/>
</dbReference>
<sequence length="700" mass="77957">MWQLGLPWALALLLTAASSGASAEPADPASIFADLSPAELRAVRAFLMERPELGLSPSRGGPLAKNSLFLVELLPPKKRSALRFLEHGGARPRREARAVIFFGAQAEPNITELAVGPLPRPSSYRPLPFKGGRAVPFWARPMTRLEYELLHEALVAALAPLEPLLREATGFGFQNCSERCLTFSDIAPRGLGPGERRTWLVIQRFVEGFFLHPAGLEVLLDHRDPDPRRWAVLRLWYNGRYFGSVRELAESHARGALPLARLPEPPARQLFSSYEPRGRFSSGTPTEVHGAKVCEPQGRRYRLRGNRLEYGGWSLAFRLRSSAGLQLFDVRFDGERVAYELSVQEAIAFYGGHSPAAMQTKYMDAGWAMGASSYELARGVDCPETAAFLDAHHLLDADGPVRFPRALCVFELPTGVPLRRHFDSDFQGGFHFYAGLEGRALVLRTTSTVYNYDYIWDFLLYPNGVLETKVHATGYIHATFYTPEGRRYGSRVHSHLLGNIHTHLVHYKVDLDVAGSGNSFETMDIRFENISNPWSAGARVVQDQGRVGQEPPAPGLTPPLTCGRYHLAVTRRHESEPSSSSIYTQNNPWDPPVTFESFIRDNETIEDQDLVAWVTVGFLHVPHAEDIPNTATPGNAVGFFLRPFNFFSEDPSVASRAPVIVRPLDPPACSRLQIQRWTPASPGPCVHPEPFTYNGTYRQV</sequence>
<keyword evidence="9" id="KW-0732">Signal</keyword>
<comment type="caution">
    <text evidence="13">The sequence shown here is derived from an EMBL/GenBank/DDBJ whole genome shotgun (WGS) entry which is preliminary data.</text>
</comment>
<evidence type="ECO:0000256" key="6">
    <source>
        <dbReference type="PIRSR" id="PIRSR600269-50"/>
    </source>
</evidence>
<dbReference type="Pfam" id="PF02727">
    <property type="entry name" value="Cu_amine_oxidN2"/>
    <property type="match status" value="1"/>
</dbReference>
<dbReference type="InterPro" id="IPR016182">
    <property type="entry name" value="Cu_amine_oxidase_N-reg"/>
</dbReference>
<proteinExistence type="inferred from homology"/>
<evidence type="ECO:0000256" key="7">
    <source>
        <dbReference type="PIRSR" id="PIRSR600269-51"/>
    </source>
</evidence>
<keyword evidence="2 8" id="KW-0479">Metal-binding</keyword>
<evidence type="ECO:0000256" key="5">
    <source>
        <dbReference type="ARBA" id="ARBA00023008"/>
    </source>
</evidence>
<dbReference type="InterPro" id="IPR000269">
    <property type="entry name" value="Cu_amine_oxidase"/>
</dbReference>
<name>A0A7L3VP72_MOLAT</name>
<feature type="active site" description="Schiff-base intermediate with substrate; via topaquinone" evidence="6">
    <location>
        <position position="452"/>
    </location>
</feature>
<feature type="domain" description="Copper amine oxidase N2-terminal" evidence="11">
    <location>
        <begin position="39"/>
        <end position="123"/>
    </location>
</feature>
<dbReference type="GO" id="GO:0046677">
    <property type="term" value="P:response to antibiotic"/>
    <property type="evidence" value="ECO:0007669"/>
    <property type="project" value="TreeGrafter"/>
</dbReference>
<feature type="modified residue" description="2',4',5'-topaquinone" evidence="7">
    <location>
        <position position="452"/>
    </location>
</feature>
<evidence type="ECO:0000313" key="14">
    <source>
        <dbReference type="Proteomes" id="UP000553862"/>
    </source>
</evidence>
<feature type="non-terminal residue" evidence="13">
    <location>
        <position position="700"/>
    </location>
</feature>
<keyword evidence="14" id="KW-1185">Reference proteome</keyword>
<dbReference type="Proteomes" id="UP000553862">
    <property type="component" value="Unassembled WGS sequence"/>
</dbReference>
<dbReference type="PROSITE" id="PS01164">
    <property type="entry name" value="COPPER_AMINE_OXID_1"/>
    <property type="match status" value="1"/>
</dbReference>
<dbReference type="GO" id="GO:0005507">
    <property type="term" value="F:copper ion binding"/>
    <property type="evidence" value="ECO:0007669"/>
    <property type="project" value="InterPro"/>
</dbReference>
<feature type="chain" id="PRO_5029649372" description="Amine oxidase" evidence="9">
    <location>
        <begin position="24"/>
        <end position="700"/>
    </location>
</feature>
<dbReference type="AlphaFoldDB" id="A0A7L3VP72"/>
<dbReference type="Gene3D" id="2.70.98.20">
    <property type="entry name" value="Copper amine oxidase, catalytic domain"/>
    <property type="match status" value="2"/>
</dbReference>
<dbReference type="EMBL" id="VZUF01143151">
    <property type="protein sequence ID" value="NXV65686.1"/>
    <property type="molecule type" value="Genomic_DNA"/>
</dbReference>
<comment type="cofactor">
    <cofactor evidence="8">
        <name>Cu cation</name>
        <dbReference type="ChEBI" id="CHEBI:23378"/>
    </cofactor>
    <text evidence="8">Contains 1 topaquinone per subunit.</text>
</comment>
<evidence type="ECO:0000259" key="12">
    <source>
        <dbReference type="Pfam" id="PF02728"/>
    </source>
</evidence>
<dbReference type="InterPro" id="IPR015798">
    <property type="entry name" value="Cu_amine_oxidase_C"/>
</dbReference>
<dbReference type="InterPro" id="IPR015802">
    <property type="entry name" value="Cu_amine_oxidase_N3"/>
</dbReference>
<accession>A0A7L3VP72</accession>
<dbReference type="FunFam" id="3.10.450.40:FF:000022">
    <property type="entry name" value="Amine oxidase"/>
    <property type="match status" value="1"/>
</dbReference>
<keyword evidence="3 6" id="KW-0801">TPQ</keyword>
<feature type="non-terminal residue" evidence="13">
    <location>
        <position position="1"/>
    </location>
</feature>
<dbReference type="PANTHER" id="PTHR10638">
    <property type="entry name" value="COPPER AMINE OXIDASE"/>
    <property type="match status" value="1"/>
</dbReference>
<evidence type="ECO:0000259" key="10">
    <source>
        <dbReference type="Pfam" id="PF01179"/>
    </source>
</evidence>
<feature type="active site" description="Proton acceptor" evidence="6">
    <location>
        <position position="364"/>
    </location>
</feature>
<evidence type="ECO:0000259" key="11">
    <source>
        <dbReference type="Pfam" id="PF02727"/>
    </source>
</evidence>
<dbReference type="SUPFAM" id="SSF49998">
    <property type="entry name" value="Amine oxidase catalytic domain"/>
    <property type="match status" value="1"/>
</dbReference>
<evidence type="ECO:0000256" key="9">
    <source>
        <dbReference type="SAM" id="SignalP"/>
    </source>
</evidence>
<dbReference type="GO" id="GO:0009308">
    <property type="term" value="P:amine metabolic process"/>
    <property type="evidence" value="ECO:0007669"/>
    <property type="project" value="UniProtKB-UniRule"/>
</dbReference>
<keyword evidence="5 8" id="KW-0186">Copper</keyword>
<feature type="signal peptide" evidence="9">
    <location>
        <begin position="1"/>
        <end position="23"/>
    </location>
</feature>
<comment type="similarity">
    <text evidence="1 8">Belongs to the copper/topaquinone oxidase family.</text>
</comment>